<name>A0A915IQL1_ROMCU</name>
<reference evidence="4" key="1">
    <citation type="submission" date="2022-11" db="UniProtKB">
        <authorList>
            <consortium name="WormBaseParasite"/>
        </authorList>
    </citation>
    <scope>IDENTIFICATION</scope>
</reference>
<evidence type="ECO:0000313" key="4">
    <source>
        <dbReference type="WBParaSite" id="nRc.2.0.1.t15704-RA"/>
    </source>
</evidence>
<organism evidence="3 4">
    <name type="scientific">Romanomermis culicivorax</name>
    <name type="common">Nematode worm</name>
    <dbReference type="NCBI Taxonomy" id="13658"/>
    <lineage>
        <taxon>Eukaryota</taxon>
        <taxon>Metazoa</taxon>
        <taxon>Ecdysozoa</taxon>
        <taxon>Nematoda</taxon>
        <taxon>Enoplea</taxon>
        <taxon>Dorylaimia</taxon>
        <taxon>Mermithida</taxon>
        <taxon>Mermithoidea</taxon>
        <taxon>Mermithidae</taxon>
        <taxon>Romanomermis</taxon>
    </lineage>
</organism>
<feature type="compositionally biased region" description="Basic and acidic residues" evidence="1">
    <location>
        <begin position="131"/>
        <end position="142"/>
    </location>
</feature>
<sequence length="142" mass="15834">MEFIGLNSDTCPNNIICEGPCCVTQKNEYYCCDFGNNPNDRLYVVGVHSFWKDYWGVFVGCLIASILISIILSVICCLFCNGCCWCWPTRIGRDSRGGFAASAFPIGAVLYSPYPHGMTYDQSASNSTNDRPQRVHFSEEKA</sequence>
<feature type="region of interest" description="Disordered" evidence="1">
    <location>
        <begin position="121"/>
        <end position="142"/>
    </location>
</feature>
<keyword evidence="2" id="KW-0472">Membrane</keyword>
<dbReference type="WBParaSite" id="nRc.2.0.1.t15704-RA">
    <property type="protein sequence ID" value="nRc.2.0.1.t15704-RA"/>
    <property type="gene ID" value="nRc.2.0.1.g15704"/>
</dbReference>
<evidence type="ECO:0000256" key="2">
    <source>
        <dbReference type="SAM" id="Phobius"/>
    </source>
</evidence>
<evidence type="ECO:0000256" key="1">
    <source>
        <dbReference type="SAM" id="MobiDB-lite"/>
    </source>
</evidence>
<keyword evidence="2" id="KW-0812">Transmembrane</keyword>
<evidence type="ECO:0000313" key="3">
    <source>
        <dbReference type="Proteomes" id="UP000887565"/>
    </source>
</evidence>
<dbReference type="Proteomes" id="UP000887565">
    <property type="component" value="Unplaced"/>
</dbReference>
<feature type="compositionally biased region" description="Polar residues" evidence="1">
    <location>
        <begin position="121"/>
        <end position="130"/>
    </location>
</feature>
<accession>A0A915IQL1</accession>
<proteinExistence type="predicted"/>
<keyword evidence="2" id="KW-1133">Transmembrane helix</keyword>
<dbReference type="AlphaFoldDB" id="A0A915IQL1"/>
<protein>
    <submittedName>
        <fullName evidence="4">Uncharacterized protein</fullName>
    </submittedName>
</protein>
<keyword evidence="3" id="KW-1185">Reference proteome</keyword>
<feature type="transmembrane region" description="Helical" evidence="2">
    <location>
        <begin position="54"/>
        <end position="87"/>
    </location>
</feature>